<name>A0A0A9B4K8_ARUDO</name>
<reference evidence="1" key="1">
    <citation type="submission" date="2014-09" db="EMBL/GenBank/DDBJ databases">
        <authorList>
            <person name="Magalhaes I.L.F."/>
            <person name="Oliveira U."/>
            <person name="Santos F.R."/>
            <person name="Vidigal T.H.D.A."/>
            <person name="Brescovit A.D."/>
            <person name="Santos A.J."/>
        </authorList>
    </citation>
    <scope>NUCLEOTIDE SEQUENCE</scope>
    <source>
        <tissue evidence="1">Shoot tissue taken approximately 20 cm above the soil surface</tissue>
    </source>
</reference>
<sequence>MIVGLATSWHCSKILLLK</sequence>
<accession>A0A0A9B4K8</accession>
<organism evidence="1">
    <name type="scientific">Arundo donax</name>
    <name type="common">Giant reed</name>
    <name type="synonym">Donax arundinaceus</name>
    <dbReference type="NCBI Taxonomy" id="35708"/>
    <lineage>
        <taxon>Eukaryota</taxon>
        <taxon>Viridiplantae</taxon>
        <taxon>Streptophyta</taxon>
        <taxon>Embryophyta</taxon>
        <taxon>Tracheophyta</taxon>
        <taxon>Spermatophyta</taxon>
        <taxon>Magnoliopsida</taxon>
        <taxon>Liliopsida</taxon>
        <taxon>Poales</taxon>
        <taxon>Poaceae</taxon>
        <taxon>PACMAD clade</taxon>
        <taxon>Arundinoideae</taxon>
        <taxon>Arundineae</taxon>
        <taxon>Arundo</taxon>
    </lineage>
</organism>
<proteinExistence type="predicted"/>
<protein>
    <submittedName>
        <fullName evidence="1">Uncharacterized protein</fullName>
    </submittedName>
</protein>
<dbReference type="AlphaFoldDB" id="A0A0A9B4K8"/>
<reference evidence="1" key="2">
    <citation type="journal article" date="2015" name="Data Brief">
        <title>Shoot transcriptome of the giant reed, Arundo donax.</title>
        <authorList>
            <person name="Barrero R.A."/>
            <person name="Guerrero F.D."/>
            <person name="Moolhuijzen P."/>
            <person name="Goolsby J.A."/>
            <person name="Tidwell J."/>
            <person name="Bellgard S.E."/>
            <person name="Bellgard M.I."/>
        </authorList>
    </citation>
    <scope>NUCLEOTIDE SEQUENCE</scope>
    <source>
        <tissue evidence="1">Shoot tissue taken approximately 20 cm above the soil surface</tissue>
    </source>
</reference>
<dbReference type="EMBL" id="GBRH01239584">
    <property type="protein sequence ID" value="JAD58311.1"/>
    <property type="molecule type" value="Transcribed_RNA"/>
</dbReference>
<evidence type="ECO:0000313" key="1">
    <source>
        <dbReference type="EMBL" id="JAD58311.1"/>
    </source>
</evidence>